<keyword evidence="7 17" id="KW-0812">Transmembrane</keyword>
<feature type="transmembrane region" description="Helical" evidence="17">
    <location>
        <begin position="632"/>
        <end position="652"/>
    </location>
</feature>
<keyword evidence="16" id="KW-0479">Metal-binding</keyword>
<comment type="caution">
    <text evidence="19">The sequence shown here is derived from an EMBL/GenBank/DDBJ whole genome shotgun (WGS) entry which is preliminary data.</text>
</comment>
<dbReference type="InterPro" id="IPR011642">
    <property type="entry name" value="Gate_dom"/>
</dbReference>
<dbReference type="PRINTS" id="PR00326">
    <property type="entry name" value="GTP1OBG"/>
</dbReference>
<gene>
    <name evidence="19" type="primary">feoB</name>
    <name evidence="19" type="ORF">NtB2_00104</name>
</gene>
<dbReference type="Pfam" id="PF07670">
    <property type="entry name" value="Gate"/>
    <property type="match status" value="2"/>
</dbReference>
<keyword evidence="11" id="KW-0406">Ion transport</keyword>
<dbReference type="PROSITE" id="PS51711">
    <property type="entry name" value="G_FEOB"/>
    <property type="match status" value="1"/>
</dbReference>
<accession>A0A2R5HDA0</accession>
<dbReference type="InterPro" id="IPR030389">
    <property type="entry name" value="G_FEOB_dom"/>
</dbReference>
<evidence type="ECO:0000256" key="14">
    <source>
        <dbReference type="NCBIfam" id="TIGR00437"/>
    </source>
</evidence>
<feature type="transmembrane region" description="Helical" evidence="17">
    <location>
        <begin position="664"/>
        <end position="682"/>
    </location>
</feature>
<feature type="binding site" evidence="16">
    <location>
        <position position="20"/>
    </location>
    <ligand>
        <name>Mg(2+)</name>
        <dbReference type="ChEBI" id="CHEBI:18420"/>
        <label>2</label>
    </ligand>
</feature>
<keyword evidence="4" id="KW-1003">Cell membrane</keyword>
<dbReference type="FunFam" id="3.40.50.300:FF:000426">
    <property type="entry name" value="Ferrous iron transport protein B"/>
    <property type="match status" value="1"/>
</dbReference>
<feature type="transmembrane region" description="Helical" evidence="17">
    <location>
        <begin position="412"/>
        <end position="436"/>
    </location>
</feature>
<evidence type="ECO:0000256" key="16">
    <source>
        <dbReference type="PIRSR" id="PIRSR603373-2"/>
    </source>
</evidence>
<keyword evidence="13 17" id="KW-0472">Membrane</keyword>
<comment type="function">
    <text evidence="1 17">Probable transporter of a GTP-driven Fe(2+) uptake system.</text>
</comment>
<evidence type="ECO:0000256" key="9">
    <source>
        <dbReference type="ARBA" id="ARBA00022989"/>
    </source>
</evidence>
<evidence type="ECO:0000256" key="2">
    <source>
        <dbReference type="ARBA" id="ARBA00004429"/>
    </source>
</evidence>
<dbReference type="Pfam" id="PF17910">
    <property type="entry name" value="FeoB_Cyto"/>
    <property type="match status" value="1"/>
</dbReference>
<keyword evidence="5 17" id="KW-0410">Iron transport</keyword>
<organism evidence="19 20">
    <name type="scientific">Lactococcus termiticola</name>
    <dbReference type="NCBI Taxonomy" id="2169526"/>
    <lineage>
        <taxon>Bacteria</taxon>
        <taxon>Bacillati</taxon>
        <taxon>Bacillota</taxon>
        <taxon>Bacilli</taxon>
        <taxon>Lactobacillales</taxon>
        <taxon>Streptococcaceae</taxon>
        <taxon>Lactococcus</taxon>
    </lineage>
</organism>
<feature type="transmembrane region" description="Helical" evidence="17">
    <location>
        <begin position="270"/>
        <end position="288"/>
    </location>
</feature>
<keyword evidence="10 17" id="KW-0408">Iron</keyword>
<dbReference type="OrthoDB" id="9809127at2"/>
<feature type="transmembrane region" description="Helical" evidence="17">
    <location>
        <begin position="501"/>
        <end position="520"/>
    </location>
</feature>
<keyword evidence="6" id="KW-0997">Cell inner membrane</keyword>
<keyword evidence="20" id="KW-1185">Reference proteome</keyword>
<dbReference type="EMBL" id="BFFO01000001">
    <property type="protein sequence ID" value="GBG96002.1"/>
    <property type="molecule type" value="Genomic_DNA"/>
</dbReference>
<feature type="transmembrane region" description="Helical" evidence="17">
    <location>
        <begin position="601"/>
        <end position="620"/>
    </location>
</feature>
<keyword evidence="9 17" id="KW-1133">Transmembrane helix</keyword>
<dbReference type="Pfam" id="PF02421">
    <property type="entry name" value="FeoB_N"/>
    <property type="match status" value="1"/>
</dbReference>
<sequence>MKKSIALLGNPNSGKTSLFNKLTGGSQQVGNWPGVTVERKSGLYRKDKEVMIQDLPGIYSLSPYSLEEEVSKRYLLETPPDLVINIIDATNLERSLYLTLQLLELDIPLIIGLNMMDRMTKESGREIDVDRLSYSLGLPVIPISALKNQGLDRLMATALSHEDRVSFQYDERLEVALAEISELLGEKNRHARYDALQAFEALPEGLSDRQAQEIQSIVKMTEKIFDDDASSIVVNERYDLIGQMTRLCLKNTGKADQLTDKIDRLITNKWLGLPIFVLIMWMVYYLSIQTVGKPLSDWLTDDFFAGWLTGQVQELMATTHIVGWLQNLVNDGILAGLGAVLGFVPQIFVLFLLLGILEDSGYMARVAFVMDRLFRRFGLSGKSFIPMLISSGCGVPGIMATRTIEQEQERKITIMITTFMPCSAKLPLIALISGAFFRQASWVAPSAYFLGVGMIIVSGIMLKKTRMFAGDTSAFIMELPSYHLPGPGTVLKYAWDKAFSFIKRAGTLIFIVNVLIWFLANFNFSLQMVDTEQSVLAQVGSWLALLFAPLGFGEWRAVVATLTGFLAKETVVGTMGVLYAGGSGENRQVLWQSLSIAYVPLAAYSFLVFNLLCAPCVAAVSTIAKEMGDIKWTLRAIAFQTGLAYAMSFIIYQLGEALAVGHLGWLSLAALLILAFGLYLIFRSPKRRELAYESL</sequence>
<evidence type="ECO:0000256" key="15">
    <source>
        <dbReference type="PIRSR" id="PIRSR603373-1"/>
    </source>
</evidence>
<dbReference type="InterPro" id="IPR003373">
    <property type="entry name" value="Fe2_transport_prot-B"/>
</dbReference>
<feature type="binding site" evidence="15">
    <location>
        <begin position="54"/>
        <end position="57"/>
    </location>
    <ligand>
        <name>GTP</name>
        <dbReference type="ChEBI" id="CHEBI:37565"/>
        <label>1</label>
    </ligand>
</feature>
<keyword evidence="12 15" id="KW-0342">GTP-binding</keyword>
<dbReference type="Gene3D" id="1.10.287.1770">
    <property type="match status" value="1"/>
</dbReference>
<dbReference type="Proteomes" id="UP000245021">
    <property type="component" value="Unassembled WGS sequence"/>
</dbReference>
<feature type="domain" description="FeoB-type G" evidence="18">
    <location>
        <begin position="2"/>
        <end position="164"/>
    </location>
</feature>
<evidence type="ECO:0000256" key="7">
    <source>
        <dbReference type="ARBA" id="ARBA00022692"/>
    </source>
</evidence>
<comment type="subcellular location">
    <subcellularLocation>
        <location evidence="2">Cell inner membrane</location>
        <topology evidence="2">Multi-pass membrane protein</topology>
    </subcellularLocation>
    <subcellularLocation>
        <location evidence="17">Cell membrane</location>
        <topology evidence="17">Multi-pass membrane protein</topology>
    </subcellularLocation>
</comment>
<name>A0A2R5HDA0_9LACT</name>
<dbReference type="PANTHER" id="PTHR43185">
    <property type="entry name" value="FERROUS IRON TRANSPORT PROTEIN B"/>
    <property type="match status" value="1"/>
</dbReference>
<evidence type="ECO:0000256" key="13">
    <source>
        <dbReference type="ARBA" id="ARBA00023136"/>
    </source>
</evidence>
<dbReference type="RefSeq" id="WP_109244993.1">
    <property type="nucleotide sequence ID" value="NZ_BFFO01000001.1"/>
</dbReference>
<evidence type="ECO:0000256" key="5">
    <source>
        <dbReference type="ARBA" id="ARBA00022496"/>
    </source>
</evidence>
<dbReference type="InterPro" id="IPR041069">
    <property type="entry name" value="FeoB_Cyto"/>
</dbReference>
<evidence type="ECO:0000256" key="3">
    <source>
        <dbReference type="ARBA" id="ARBA00022448"/>
    </source>
</evidence>
<keyword evidence="16" id="KW-0460">Magnesium</keyword>
<evidence type="ECO:0000256" key="11">
    <source>
        <dbReference type="ARBA" id="ARBA00023065"/>
    </source>
</evidence>
<feature type="binding site" evidence="15">
    <location>
        <begin position="34"/>
        <end position="38"/>
    </location>
    <ligand>
        <name>GTP</name>
        <dbReference type="ChEBI" id="CHEBI:37565"/>
        <label>1</label>
    </ligand>
</feature>
<keyword evidence="3 17" id="KW-0813">Transport</keyword>
<feature type="binding site" evidence="16">
    <location>
        <position position="23"/>
    </location>
    <ligand>
        <name>Mg(2+)</name>
        <dbReference type="ChEBI" id="CHEBI:18420"/>
        <label>2</label>
    </ligand>
</feature>
<dbReference type="GO" id="GO:0005886">
    <property type="term" value="C:plasma membrane"/>
    <property type="evidence" value="ECO:0007669"/>
    <property type="project" value="UniProtKB-SubCell"/>
</dbReference>
<feature type="binding site" evidence="15">
    <location>
        <begin position="9"/>
        <end position="16"/>
    </location>
    <ligand>
        <name>GTP</name>
        <dbReference type="ChEBI" id="CHEBI:37565"/>
        <label>1</label>
    </ligand>
</feature>
<feature type="transmembrane region" description="Helical" evidence="17">
    <location>
        <begin position="333"/>
        <end position="357"/>
    </location>
</feature>
<evidence type="ECO:0000256" key="6">
    <source>
        <dbReference type="ARBA" id="ARBA00022519"/>
    </source>
</evidence>
<feature type="binding site" evidence="16">
    <location>
        <position position="24"/>
    </location>
    <ligand>
        <name>Mg(2+)</name>
        <dbReference type="ChEBI" id="CHEBI:18420"/>
        <label>2</label>
    </ligand>
</feature>
<reference evidence="19 20" key="1">
    <citation type="journal article" date="2018" name="Genome Announc.">
        <title>Draft Genome Sequence of Lactococcus sp. Strain NtB2 (JCM 32569), Isolated from the Gut of the Higher Termite Nasutitermes takasagoensis.</title>
        <authorList>
            <person name="Noda S."/>
            <person name="Aihara C."/>
            <person name="Yuki M."/>
            <person name="Ohkuma M."/>
        </authorList>
    </citation>
    <scope>NUCLEOTIDE SEQUENCE [LARGE SCALE GENOMIC DNA]</scope>
    <source>
        <strain evidence="19 20">NtB2</strain>
    </source>
</reference>
<dbReference type="SUPFAM" id="SSF52540">
    <property type="entry name" value="P-loop containing nucleoside triphosphate hydrolases"/>
    <property type="match status" value="1"/>
</dbReference>
<dbReference type="Pfam" id="PF07664">
    <property type="entry name" value="FeoB_C"/>
    <property type="match status" value="1"/>
</dbReference>
<dbReference type="InterPro" id="IPR006073">
    <property type="entry name" value="GTP-bd"/>
</dbReference>
<evidence type="ECO:0000256" key="4">
    <source>
        <dbReference type="ARBA" id="ARBA00022475"/>
    </source>
</evidence>
<dbReference type="CDD" id="cd01879">
    <property type="entry name" value="FeoB"/>
    <property type="match status" value="1"/>
</dbReference>
<dbReference type="Gene3D" id="3.40.50.300">
    <property type="entry name" value="P-loop containing nucleotide triphosphate hydrolases"/>
    <property type="match status" value="1"/>
</dbReference>
<evidence type="ECO:0000259" key="18">
    <source>
        <dbReference type="PROSITE" id="PS51711"/>
    </source>
</evidence>
<dbReference type="GO" id="GO:0005525">
    <property type="term" value="F:GTP binding"/>
    <property type="evidence" value="ECO:0007669"/>
    <property type="project" value="UniProtKB-KW"/>
</dbReference>
<feature type="binding site" evidence="15">
    <location>
        <begin position="114"/>
        <end position="117"/>
    </location>
    <ligand>
        <name>GTP</name>
        <dbReference type="ChEBI" id="CHEBI:37565"/>
        <label>1</label>
    </ligand>
</feature>
<dbReference type="PANTHER" id="PTHR43185:SF1">
    <property type="entry name" value="FE(2+) TRANSPORTER FEOB"/>
    <property type="match status" value="1"/>
</dbReference>
<evidence type="ECO:0000256" key="17">
    <source>
        <dbReference type="RuleBase" id="RU362098"/>
    </source>
</evidence>
<evidence type="ECO:0000256" key="8">
    <source>
        <dbReference type="ARBA" id="ARBA00022741"/>
    </source>
</evidence>
<feature type="transmembrane region" description="Helical" evidence="17">
    <location>
        <begin position="535"/>
        <end position="552"/>
    </location>
</feature>
<feature type="transmembrane region" description="Helical" evidence="17">
    <location>
        <begin position="442"/>
        <end position="462"/>
    </location>
</feature>
<dbReference type="InterPro" id="IPR011640">
    <property type="entry name" value="Fe2_transport_prot_B_C"/>
</dbReference>
<keyword evidence="8 15" id="KW-0547">Nucleotide-binding</keyword>
<evidence type="ECO:0000256" key="1">
    <source>
        <dbReference type="ARBA" id="ARBA00003926"/>
    </source>
</evidence>
<evidence type="ECO:0000256" key="12">
    <source>
        <dbReference type="ARBA" id="ARBA00023134"/>
    </source>
</evidence>
<dbReference type="AlphaFoldDB" id="A0A2R5HDA0"/>
<evidence type="ECO:0000256" key="10">
    <source>
        <dbReference type="ARBA" id="ARBA00023004"/>
    </source>
</evidence>
<evidence type="ECO:0000313" key="19">
    <source>
        <dbReference type="EMBL" id="GBG96002.1"/>
    </source>
</evidence>
<protein>
    <recommendedName>
        <fullName evidence="14 17">Ferrous iron transport protein B</fullName>
    </recommendedName>
</protein>
<evidence type="ECO:0000313" key="20">
    <source>
        <dbReference type="Proteomes" id="UP000245021"/>
    </source>
</evidence>
<dbReference type="InterPro" id="IPR027417">
    <property type="entry name" value="P-loop_NTPase"/>
</dbReference>
<dbReference type="NCBIfam" id="TIGR00437">
    <property type="entry name" value="feoB"/>
    <property type="match status" value="1"/>
</dbReference>
<comment type="similarity">
    <text evidence="17">Belongs to the TRAFAC class TrmE-Era-EngA-EngB-Septin-like GTPase superfamily. FeoB GTPase (TC 9.A.8) family.</text>
</comment>
<dbReference type="InterPro" id="IPR050860">
    <property type="entry name" value="FeoB_GTPase"/>
</dbReference>
<dbReference type="GO" id="GO:0015093">
    <property type="term" value="F:ferrous iron transmembrane transporter activity"/>
    <property type="evidence" value="ECO:0007669"/>
    <property type="project" value="UniProtKB-UniRule"/>
</dbReference>
<dbReference type="GO" id="GO:0046872">
    <property type="term" value="F:metal ion binding"/>
    <property type="evidence" value="ECO:0007669"/>
    <property type="project" value="UniProtKB-KW"/>
</dbReference>
<proteinExistence type="inferred from homology"/>